<keyword evidence="2" id="KW-0812">Transmembrane</keyword>
<dbReference type="Gene3D" id="1.20.58.340">
    <property type="entry name" value="Magnesium transport protein CorA, transmembrane region"/>
    <property type="match status" value="1"/>
</dbReference>
<evidence type="ECO:0000256" key="2">
    <source>
        <dbReference type="SAM" id="Phobius"/>
    </source>
</evidence>
<dbReference type="GO" id="GO:0016020">
    <property type="term" value="C:membrane"/>
    <property type="evidence" value="ECO:0007669"/>
    <property type="project" value="InterPro"/>
</dbReference>
<organism evidence="3 4">
    <name type="scientific">Colletotrichum karsti</name>
    <dbReference type="NCBI Taxonomy" id="1095194"/>
    <lineage>
        <taxon>Eukaryota</taxon>
        <taxon>Fungi</taxon>
        <taxon>Dikarya</taxon>
        <taxon>Ascomycota</taxon>
        <taxon>Pezizomycotina</taxon>
        <taxon>Sordariomycetes</taxon>
        <taxon>Hypocreomycetidae</taxon>
        <taxon>Glomerellales</taxon>
        <taxon>Glomerellaceae</taxon>
        <taxon>Colletotrichum</taxon>
        <taxon>Colletotrichum boninense species complex</taxon>
    </lineage>
</organism>
<dbReference type="AlphaFoldDB" id="A0A9P6I1G6"/>
<keyword evidence="4" id="KW-1185">Reference proteome</keyword>
<keyword evidence="2" id="KW-0472">Membrane</keyword>
<dbReference type="OrthoDB" id="5361176at2759"/>
<dbReference type="Proteomes" id="UP000781932">
    <property type="component" value="Unassembled WGS sequence"/>
</dbReference>
<evidence type="ECO:0000256" key="1">
    <source>
        <dbReference type="SAM" id="Coils"/>
    </source>
</evidence>
<dbReference type="Pfam" id="PF01544">
    <property type="entry name" value="CorA"/>
    <property type="match status" value="1"/>
</dbReference>
<feature type="transmembrane region" description="Helical" evidence="2">
    <location>
        <begin position="1000"/>
        <end position="1021"/>
    </location>
</feature>
<reference evidence="3" key="1">
    <citation type="submission" date="2020-03" db="EMBL/GenBank/DDBJ databases">
        <authorList>
            <person name="He L."/>
        </authorList>
    </citation>
    <scope>NUCLEOTIDE SEQUENCE</scope>
    <source>
        <strain evidence="3">CkLH20</strain>
    </source>
</reference>
<dbReference type="GO" id="GO:0046873">
    <property type="term" value="F:metal ion transmembrane transporter activity"/>
    <property type="evidence" value="ECO:0007669"/>
    <property type="project" value="InterPro"/>
</dbReference>
<feature type="transmembrane region" description="Helical" evidence="2">
    <location>
        <begin position="919"/>
        <end position="938"/>
    </location>
</feature>
<dbReference type="EMBL" id="JAATWM020000025">
    <property type="protein sequence ID" value="KAF9874713.1"/>
    <property type="molecule type" value="Genomic_DNA"/>
</dbReference>
<accession>A0A9P6I1G6</accession>
<evidence type="ECO:0000313" key="4">
    <source>
        <dbReference type="Proteomes" id="UP000781932"/>
    </source>
</evidence>
<dbReference type="GeneID" id="62163640"/>
<keyword evidence="1" id="KW-0175">Coiled coil</keyword>
<proteinExistence type="predicted"/>
<comment type="caution">
    <text evidence="3">The sequence shown here is derived from an EMBL/GenBank/DDBJ whole genome shotgun (WGS) entry which is preliminary data.</text>
</comment>
<sequence length="1038" mass="118038">MARGIQTKTPADAIDEAADLGKSRKTYFSFGDEGTTATVGASGRLLRISRHFPGSRTGFCVDDPGMPAPYRVDDRLKALLDMANNPSDKEGIGLSLDLLHNGQEFDTETSIINDRWPTFRRTTQNGFEFQLQYVAFHGTVFQKFELKGDSSGNEVSDCESSPVLSIRSDVLIRNLDFVDNENNFNNGSADDESYIDGMRGDNCIVREHHDGAKKTILWIHLLDQEESQEKHGSLSFVQSEEKHVWKIERRTASSTSGSDGVCRRGITEFILAYTLEHAPVPGDDVVASTPAKVLETIKSLLKPRPQSHSFTKSEYSFSFFLRRNLEHILSVCSVPVPMAGDEESPAIAFTCGDVDGHRVATAASFYASQILLQALKDLNSAHAKPPATCTDCHKPTPHRPYVCETKKRIERALEGHMMWLLLKSKVSGDLFCPHSWVNGETIAGWEDNQWLAPKALTDVPFQIIKVAEICKSAQDLGRFSELKESLKHATLAWIQDLGQVNKLGMYAFPRYDDPEYHHLRTIRHLRHYYPDIFRGDRYYGESKQDFYLGDHAVIWQAISAVENLLVAQGLRDSKGMLYSSTHMRLKILKRFTTDVPFSQRQMIAVSRSPLHNRFFFRSKDTVLFRAMEQGFFARPGCNPDYSTTDFRHMVEVWDRTIDSQVSHDESDDLDWDDPRIFALSIIMAYYNKPINLRPPEEIREHAICVLLETSSANGLFPGKLRTDGDRKESRIPIEGEVLVDELYGPTQRYNLESGMRWVDMGNPGVKAWQQRRVLELMLFGGMVGEIIDGADRVLAEVYSRLGDRQKTKSRVKHTSVILGKMSRIQIEQIQDALQTVEADLNENIAEIDLWQNREADRQTEQPRWTLHDEIRYRAIIQKLQNLNNRQVETVRRNRIKITNIKEKLTKHLDDRRSEDIRRFTYVTLVFLPLGFAAGIFSMSEAPERQVVQGMVLAAAGAFLATLLFLYIAKMLDSAGLLTTPQFVMNVPLFFESVLRFGFELLFRSILRFGFALGEWMIYLAVRHRDKSGRDESEAGGFA</sequence>
<protein>
    <submittedName>
        <fullName evidence="3">Uncharacterized protein</fullName>
    </submittedName>
</protein>
<gene>
    <name evidence="3" type="ORF">CkaCkLH20_07850</name>
</gene>
<dbReference type="InterPro" id="IPR002523">
    <property type="entry name" value="MgTranspt_CorA/ZnTranspt_ZntB"/>
</dbReference>
<evidence type="ECO:0000313" key="3">
    <source>
        <dbReference type="EMBL" id="KAF9874713.1"/>
    </source>
</evidence>
<keyword evidence="2" id="KW-1133">Transmembrane helix</keyword>
<dbReference type="RefSeq" id="XP_038744174.1">
    <property type="nucleotide sequence ID" value="XM_038890566.1"/>
</dbReference>
<reference evidence="3" key="2">
    <citation type="submission" date="2020-11" db="EMBL/GenBank/DDBJ databases">
        <title>Whole genome sequencing of Colletotrichum sp.</title>
        <authorList>
            <person name="Li H."/>
        </authorList>
    </citation>
    <scope>NUCLEOTIDE SEQUENCE</scope>
    <source>
        <strain evidence="3">CkLH20</strain>
    </source>
</reference>
<feature type="transmembrane region" description="Helical" evidence="2">
    <location>
        <begin position="950"/>
        <end position="968"/>
    </location>
</feature>
<name>A0A9P6I1G6_9PEZI</name>
<feature type="coiled-coil region" evidence="1">
    <location>
        <begin position="826"/>
        <end position="853"/>
    </location>
</feature>